<reference evidence="4" key="1">
    <citation type="submission" date="2021-12" db="EMBL/GenBank/DDBJ databases">
        <title>Curvularia clavata genome.</title>
        <authorList>
            <person name="Cao Y."/>
        </authorList>
    </citation>
    <scope>NUCLEOTIDE SEQUENCE</scope>
    <source>
        <strain evidence="4">Yc1106</strain>
    </source>
</reference>
<evidence type="ECO:0000259" key="3">
    <source>
        <dbReference type="Pfam" id="PF04664"/>
    </source>
</evidence>
<dbReference type="GO" id="GO:0140625">
    <property type="term" value="F:opioid growth factor receptor activity"/>
    <property type="evidence" value="ECO:0007669"/>
    <property type="project" value="InterPro"/>
</dbReference>
<dbReference type="EMBL" id="CP089278">
    <property type="protein sequence ID" value="USP80270.1"/>
    <property type="molecule type" value="Genomic_DNA"/>
</dbReference>
<dbReference type="Proteomes" id="UP001056012">
    <property type="component" value="Chromosome 5"/>
</dbReference>
<feature type="domain" description="Opioid growth factor receptor (OGFr) conserved" evidence="3">
    <location>
        <begin position="59"/>
        <end position="163"/>
    </location>
</feature>
<comment type="similarity">
    <text evidence="1">Belongs to the opioid growth factor receptor family.</text>
</comment>
<proteinExistence type="inferred from homology"/>
<feature type="compositionally biased region" description="Acidic residues" evidence="2">
    <location>
        <begin position="301"/>
        <end position="312"/>
    </location>
</feature>
<name>A0A9Q8ZEI8_CURCL</name>
<evidence type="ECO:0000313" key="4">
    <source>
        <dbReference type="EMBL" id="USP80270.1"/>
    </source>
</evidence>
<organism evidence="4 5">
    <name type="scientific">Curvularia clavata</name>
    <dbReference type="NCBI Taxonomy" id="95742"/>
    <lineage>
        <taxon>Eukaryota</taxon>
        <taxon>Fungi</taxon>
        <taxon>Dikarya</taxon>
        <taxon>Ascomycota</taxon>
        <taxon>Pezizomycotina</taxon>
        <taxon>Dothideomycetes</taxon>
        <taxon>Pleosporomycetidae</taxon>
        <taxon>Pleosporales</taxon>
        <taxon>Pleosporineae</taxon>
        <taxon>Pleosporaceae</taxon>
        <taxon>Curvularia</taxon>
    </lineage>
</organism>
<dbReference type="VEuPathDB" id="FungiDB:yc1106_07544"/>
<accession>A0A9Q8ZEI8</accession>
<dbReference type="OrthoDB" id="9030204at2759"/>
<evidence type="ECO:0000313" key="5">
    <source>
        <dbReference type="Proteomes" id="UP001056012"/>
    </source>
</evidence>
<sequence length="312" mass="36014">MPPSPDDLPDELPSHYQNTLLAYHPKYTKRKAQRFPVSPGKRFKMGPTVGSKADQEERSQLIVRFYDPKIKARDTRRRTLEDILSWPDSTLESCHNYIQMLFPLPEGSFFNLDTPVVDVDVMQAFHSRDDLRQQLRRSFERMLTFYGFQVSTEPETKLEKTHGEQKVVLQETQKNTSLSAALNGNASASNAPPYNIIRGSNWHDQCQNWAVQFDHNHLRISRIIRCLRVLGLEREATAFFAALERTYKDPQLVISAKSMKFWRSAATRPLHIAPDDEKCDWLETWEKEQESSDKSVNPDGEALENQEDDSSA</sequence>
<feature type="region of interest" description="Disordered" evidence="2">
    <location>
        <begin position="287"/>
        <end position="312"/>
    </location>
</feature>
<gene>
    <name evidence="4" type="ORF">yc1106_07544</name>
</gene>
<feature type="domain" description="Opioid growth factor receptor (OGFr) conserved" evidence="3">
    <location>
        <begin position="195"/>
        <end position="237"/>
    </location>
</feature>
<evidence type="ECO:0000256" key="1">
    <source>
        <dbReference type="ARBA" id="ARBA00010365"/>
    </source>
</evidence>
<dbReference type="PANTHER" id="PTHR14015">
    <property type="entry name" value="OPIOID GROWTH FACTOR RECEPTOR OGFR ZETA-TYPE OPIOID RECEPTOR"/>
    <property type="match status" value="1"/>
</dbReference>
<dbReference type="Pfam" id="PF04664">
    <property type="entry name" value="OGFr_N"/>
    <property type="match status" value="2"/>
</dbReference>
<evidence type="ECO:0000256" key="2">
    <source>
        <dbReference type="SAM" id="MobiDB-lite"/>
    </source>
</evidence>
<dbReference type="InterPro" id="IPR006757">
    <property type="entry name" value="OGF_rcpt"/>
</dbReference>
<dbReference type="PANTHER" id="PTHR14015:SF2">
    <property type="entry name" value="OPIOID GROWTH FACTOR RECEPTOR (OGFR) CONSERVED DOMAIN-CONTAINING PROTEIN"/>
    <property type="match status" value="1"/>
</dbReference>
<dbReference type="GO" id="GO:0016020">
    <property type="term" value="C:membrane"/>
    <property type="evidence" value="ECO:0007669"/>
    <property type="project" value="InterPro"/>
</dbReference>
<dbReference type="InterPro" id="IPR039574">
    <property type="entry name" value="OGFr"/>
</dbReference>
<dbReference type="AlphaFoldDB" id="A0A9Q8ZEI8"/>
<keyword evidence="5" id="KW-1185">Reference proteome</keyword>
<feature type="region of interest" description="Disordered" evidence="2">
    <location>
        <begin position="34"/>
        <end position="54"/>
    </location>
</feature>
<protein>
    <recommendedName>
        <fullName evidence="3">Opioid growth factor receptor (OGFr) conserved domain-containing protein</fullName>
    </recommendedName>
</protein>